<dbReference type="Gene3D" id="1.25.10.10">
    <property type="entry name" value="Leucine-rich Repeat Variant"/>
    <property type="match status" value="1"/>
</dbReference>
<dbReference type="InterPro" id="IPR011989">
    <property type="entry name" value="ARM-like"/>
</dbReference>
<evidence type="ECO:0000313" key="1">
    <source>
        <dbReference type="EMBL" id="MBZ2165428.1"/>
    </source>
</evidence>
<proteinExistence type="predicted"/>
<evidence type="ECO:0008006" key="3">
    <source>
        <dbReference type="Google" id="ProtNLM"/>
    </source>
</evidence>
<keyword evidence="2" id="KW-1185">Reference proteome</keyword>
<dbReference type="Proteomes" id="UP000825933">
    <property type="component" value="Unassembled WGS sequence"/>
</dbReference>
<dbReference type="AlphaFoldDB" id="A0A8T5UNN8"/>
<name>A0A8T5UNN8_9EURY</name>
<dbReference type="RefSeq" id="WP_223791059.1">
    <property type="nucleotide sequence ID" value="NZ_JAIOUQ010000005.1"/>
</dbReference>
<organism evidence="1 2">
    <name type="scientific">Methanobacterium spitsbergense</name>
    <dbReference type="NCBI Taxonomy" id="2874285"/>
    <lineage>
        <taxon>Archaea</taxon>
        <taxon>Methanobacteriati</taxon>
        <taxon>Methanobacteriota</taxon>
        <taxon>Methanomada group</taxon>
        <taxon>Methanobacteria</taxon>
        <taxon>Methanobacteriales</taxon>
        <taxon>Methanobacteriaceae</taxon>
        <taxon>Methanobacterium</taxon>
    </lineage>
</organism>
<reference evidence="2" key="1">
    <citation type="journal article" date="2022" name="Microbiol. Resour. Announc.">
        <title>Draft Genome Sequence of a Methanogenic Archaeon from West Spitsbergen Permafrost.</title>
        <authorList>
            <person name="Trubitsyn V."/>
            <person name="Rivkina E."/>
            <person name="Shcherbakova V."/>
        </authorList>
    </citation>
    <scope>NUCLEOTIDE SEQUENCE [LARGE SCALE GENOMIC DNA]</scope>
    <source>
        <strain evidence="2">VT</strain>
    </source>
</reference>
<gene>
    <name evidence="1" type="ORF">K8N75_05170</name>
</gene>
<accession>A0A8T5UNN8</accession>
<dbReference type="InterPro" id="IPR016024">
    <property type="entry name" value="ARM-type_fold"/>
</dbReference>
<sequence length="119" mass="13721">MDIKKLLGMGKPDIKKMEKDKDIKGLMNLLKYTNDESVRRDAAFAIDKITDSSITEHPNLNEENSYLQSKSEEYEGEIGENSVEKLIDSLKDEDWNVRKTVPRLLAKLVNLQLNRSLMH</sequence>
<protein>
    <recommendedName>
        <fullName evidence="3">HEAT repeat domain-containing protein</fullName>
    </recommendedName>
</protein>
<comment type="caution">
    <text evidence="1">The sequence shown here is derived from an EMBL/GenBank/DDBJ whole genome shotgun (WGS) entry which is preliminary data.</text>
</comment>
<dbReference type="SUPFAM" id="SSF48371">
    <property type="entry name" value="ARM repeat"/>
    <property type="match status" value="1"/>
</dbReference>
<evidence type="ECO:0000313" key="2">
    <source>
        <dbReference type="Proteomes" id="UP000825933"/>
    </source>
</evidence>
<dbReference type="EMBL" id="JAIOUQ010000005">
    <property type="protein sequence ID" value="MBZ2165428.1"/>
    <property type="molecule type" value="Genomic_DNA"/>
</dbReference>